<dbReference type="STRING" id="507626.LOKO_00532"/>
<keyword evidence="8" id="KW-0732">Signal</keyword>
<reference evidence="10 11" key="1">
    <citation type="journal article" date="2016" name="Genome Announc.">
        <title>Draft Genome Sequence of 'Halomonas chromatireducens' Strain AGD 8-3, a Haloalkaliphilic Chromate- and Selenite-Reducing Gammaproteobacterium.</title>
        <authorList>
            <person name="Sharko F.S."/>
            <person name="Shapovalova A.A."/>
            <person name="Tsygankova S.V."/>
            <person name="Komova A.V."/>
            <person name="Boulygina E.S."/>
            <person name="Teslyuk A.B."/>
            <person name="Gotovtsev P.M."/>
            <person name="Namsaraev Z.B."/>
            <person name="Khijniak T.V."/>
            <person name="Nedoluzhko A.V."/>
            <person name="Vasilov R.G."/>
        </authorList>
    </citation>
    <scope>NUCLEOTIDE SEQUENCE [LARGE SCALE GENOMIC DNA]</scope>
    <source>
        <strain evidence="10 11">AGD 8-3</strain>
    </source>
</reference>
<organism evidence="10 11">
    <name type="scientific">Halomonas chromatireducens</name>
    <dbReference type="NCBI Taxonomy" id="507626"/>
    <lineage>
        <taxon>Bacteria</taxon>
        <taxon>Pseudomonadati</taxon>
        <taxon>Pseudomonadota</taxon>
        <taxon>Gammaproteobacteria</taxon>
        <taxon>Oceanospirillales</taxon>
        <taxon>Halomonadaceae</taxon>
        <taxon>Halomonas</taxon>
    </lineage>
</organism>
<dbReference type="AlphaFoldDB" id="A0A0X8HBK3"/>
<proteinExistence type="inferred from homology"/>
<comment type="pathway">
    <text evidence="1 7">Cell wall biogenesis; peptidoglycan biosynthesis.</text>
</comment>
<dbReference type="Pfam" id="PF03734">
    <property type="entry name" value="YkuD"/>
    <property type="match status" value="1"/>
</dbReference>
<dbReference type="InterPro" id="IPR038063">
    <property type="entry name" value="Transpep_catalytic_dom"/>
</dbReference>
<dbReference type="GO" id="GO:0009252">
    <property type="term" value="P:peptidoglycan biosynthetic process"/>
    <property type="evidence" value="ECO:0007669"/>
    <property type="project" value="UniProtKB-UniPathway"/>
</dbReference>
<dbReference type="OrthoDB" id="9809748at2"/>
<dbReference type="EMBL" id="CP014226">
    <property type="protein sequence ID" value="AMC99626.1"/>
    <property type="molecule type" value="Genomic_DNA"/>
</dbReference>
<feature type="domain" description="L,D-TPase catalytic" evidence="9">
    <location>
        <begin position="64"/>
        <end position="221"/>
    </location>
</feature>
<dbReference type="SUPFAM" id="SSF141523">
    <property type="entry name" value="L,D-transpeptidase catalytic domain-like"/>
    <property type="match status" value="1"/>
</dbReference>
<feature type="signal peptide" evidence="8">
    <location>
        <begin position="1"/>
        <end position="25"/>
    </location>
</feature>
<dbReference type="KEGG" id="hco:LOKO_00532"/>
<keyword evidence="3" id="KW-0808">Transferase</keyword>
<evidence type="ECO:0000256" key="8">
    <source>
        <dbReference type="SAM" id="SignalP"/>
    </source>
</evidence>
<evidence type="ECO:0000313" key="10">
    <source>
        <dbReference type="EMBL" id="AMC99626.1"/>
    </source>
</evidence>
<evidence type="ECO:0000256" key="2">
    <source>
        <dbReference type="ARBA" id="ARBA00005992"/>
    </source>
</evidence>
<feature type="chain" id="PRO_5007066776" evidence="8">
    <location>
        <begin position="26"/>
        <end position="222"/>
    </location>
</feature>
<keyword evidence="5 7" id="KW-0573">Peptidoglycan synthesis</keyword>
<dbReference type="UniPathway" id="UPA00219"/>
<dbReference type="PATRIC" id="fig|507626.3.peg.530"/>
<name>A0A0X8HBK3_9GAMM</name>
<evidence type="ECO:0000259" key="9">
    <source>
        <dbReference type="PROSITE" id="PS52029"/>
    </source>
</evidence>
<evidence type="ECO:0000256" key="6">
    <source>
        <dbReference type="ARBA" id="ARBA00023316"/>
    </source>
</evidence>
<feature type="active site" description="Nucleophile" evidence="7">
    <location>
        <position position="197"/>
    </location>
</feature>
<dbReference type="GO" id="GO:0016740">
    <property type="term" value="F:transferase activity"/>
    <property type="evidence" value="ECO:0007669"/>
    <property type="project" value="UniProtKB-KW"/>
</dbReference>
<evidence type="ECO:0000313" key="11">
    <source>
        <dbReference type="Proteomes" id="UP000063387"/>
    </source>
</evidence>
<evidence type="ECO:0000256" key="5">
    <source>
        <dbReference type="ARBA" id="ARBA00022984"/>
    </source>
</evidence>
<comment type="similarity">
    <text evidence="2">Belongs to the YkuD family.</text>
</comment>
<dbReference type="RefSeq" id="WP_158509920.1">
    <property type="nucleotide sequence ID" value="NZ_CP014226.1"/>
</dbReference>
<sequence length="222" mass="24413">MNRTTHWLTAFAASLVMMSSGAAQANFDFSTTLDDRIEPAFSQAGFLHALDAMAMPAGLTPDEIWISVDLKSRLVMVYRGEYVMKRIEHLAYGAGGAAPLRAKGSSMTPLGEFRVDRINRASRFGLFFGIDYPNAQVASEALRVGKITPEEYHYIASYRARHGRAPHTTALGGLIGLHGLGRGDPDVHRSFDWTEGCVAVDNYQIRALDPWLNIGTRVVIRG</sequence>
<evidence type="ECO:0000256" key="7">
    <source>
        <dbReference type="PROSITE-ProRule" id="PRU01373"/>
    </source>
</evidence>
<dbReference type="InterPro" id="IPR005490">
    <property type="entry name" value="LD_TPept_cat_dom"/>
</dbReference>
<keyword evidence="4 7" id="KW-0133">Cell shape</keyword>
<evidence type="ECO:0000256" key="4">
    <source>
        <dbReference type="ARBA" id="ARBA00022960"/>
    </source>
</evidence>
<dbReference type="PROSITE" id="PS52029">
    <property type="entry name" value="LD_TPASE"/>
    <property type="match status" value="1"/>
</dbReference>
<keyword evidence="6 7" id="KW-0961">Cell wall biogenesis/degradation</keyword>
<accession>A0A0X8HBK3</accession>
<feature type="active site" description="Proton donor/acceptor" evidence="7">
    <location>
        <position position="178"/>
    </location>
</feature>
<dbReference type="Gene3D" id="2.40.440.10">
    <property type="entry name" value="L,D-transpeptidase catalytic domain-like"/>
    <property type="match status" value="1"/>
</dbReference>
<keyword evidence="11" id="KW-1185">Reference proteome</keyword>
<dbReference type="CDD" id="cd16913">
    <property type="entry name" value="YkuD_like"/>
    <property type="match status" value="1"/>
</dbReference>
<dbReference type="GO" id="GO:0071555">
    <property type="term" value="P:cell wall organization"/>
    <property type="evidence" value="ECO:0007669"/>
    <property type="project" value="UniProtKB-UniRule"/>
</dbReference>
<evidence type="ECO:0000256" key="1">
    <source>
        <dbReference type="ARBA" id="ARBA00004752"/>
    </source>
</evidence>
<protein>
    <submittedName>
        <fullName evidence="10">L,D-transpeptidase catalytic domain</fullName>
    </submittedName>
</protein>
<reference evidence="10 11" key="2">
    <citation type="submission" date="2016-02" db="EMBL/GenBank/DDBJ databases">
        <authorList>
            <person name="Wen L."/>
            <person name="He K."/>
            <person name="Yang H."/>
        </authorList>
    </citation>
    <scope>NUCLEOTIDE SEQUENCE [LARGE SCALE GENOMIC DNA]</scope>
    <source>
        <strain evidence="10 11">AGD 8-3</strain>
    </source>
</reference>
<gene>
    <name evidence="10" type="ORF">LOKO_00532</name>
</gene>
<dbReference type="GO" id="GO:0008360">
    <property type="term" value="P:regulation of cell shape"/>
    <property type="evidence" value="ECO:0007669"/>
    <property type="project" value="UniProtKB-UniRule"/>
</dbReference>
<evidence type="ECO:0000256" key="3">
    <source>
        <dbReference type="ARBA" id="ARBA00022679"/>
    </source>
</evidence>
<dbReference type="Proteomes" id="UP000063387">
    <property type="component" value="Chromosome"/>
</dbReference>
<dbReference type="GO" id="GO:0004180">
    <property type="term" value="F:carboxypeptidase activity"/>
    <property type="evidence" value="ECO:0007669"/>
    <property type="project" value="UniProtKB-ARBA"/>
</dbReference>